<dbReference type="RefSeq" id="WP_048670918.1">
    <property type="nucleotide sequence ID" value="NZ_CBTJ020000024.1"/>
</dbReference>
<feature type="domain" description="CheW-like" evidence="1">
    <location>
        <begin position="10"/>
        <end position="78"/>
    </location>
</feature>
<dbReference type="Proteomes" id="UP000035760">
    <property type="component" value="Unassembled WGS sequence"/>
</dbReference>
<gene>
    <name evidence="2" type="ORF">BN873_190012</name>
</gene>
<organism evidence="2 3">
    <name type="scientific">Candidatus Competibacter denitrificans Run_A_D11</name>
    <dbReference type="NCBI Taxonomy" id="1400863"/>
    <lineage>
        <taxon>Bacteria</taxon>
        <taxon>Pseudomonadati</taxon>
        <taxon>Pseudomonadota</taxon>
        <taxon>Gammaproteobacteria</taxon>
        <taxon>Candidatus Competibacteraceae</taxon>
        <taxon>Candidatus Competibacter</taxon>
    </lineage>
</organism>
<dbReference type="EMBL" id="CBTJ020000024">
    <property type="protein sequence ID" value="CDI01618.1"/>
    <property type="molecule type" value="Genomic_DNA"/>
</dbReference>
<dbReference type="STRING" id="1400863.BN873_190012"/>
<proteinExistence type="predicted"/>
<dbReference type="InterPro" id="IPR002545">
    <property type="entry name" value="CheW-lke_dom"/>
</dbReference>
<dbReference type="InterPro" id="IPR036061">
    <property type="entry name" value="CheW-like_dom_sf"/>
</dbReference>
<dbReference type="AlphaFoldDB" id="W6MC12"/>
<sequence>MADASAWLLLLSSGQHVAVGERQMVHLVQSPKLFEVLDAPPYCRQVLLWQEELVPLFDLAAWLHGKPAQSAPDTVGIFAYETANLITYGALPLAVVPARRPVSDRQACRLPDQPVGAWQRIAFSCFRDGEKKVPILDLQRLFSDTLL</sequence>
<dbReference type="GO" id="GO:0006935">
    <property type="term" value="P:chemotaxis"/>
    <property type="evidence" value="ECO:0007669"/>
    <property type="project" value="InterPro"/>
</dbReference>
<evidence type="ECO:0000259" key="1">
    <source>
        <dbReference type="Pfam" id="PF01584"/>
    </source>
</evidence>
<name>W6MC12_9GAMM</name>
<evidence type="ECO:0000313" key="2">
    <source>
        <dbReference type="EMBL" id="CDI01618.1"/>
    </source>
</evidence>
<evidence type="ECO:0000313" key="3">
    <source>
        <dbReference type="Proteomes" id="UP000035760"/>
    </source>
</evidence>
<reference evidence="2" key="1">
    <citation type="submission" date="2013-07" db="EMBL/GenBank/DDBJ databases">
        <authorList>
            <person name="McIlroy S."/>
        </authorList>
    </citation>
    <scope>NUCLEOTIDE SEQUENCE [LARGE SCALE GENOMIC DNA]</scope>
    <source>
        <strain evidence="2">Run_A_D11</strain>
    </source>
</reference>
<dbReference type="OrthoDB" id="5770970at2"/>
<reference evidence="2" key="2">
    <citation type="submission" date="2014-03" db="EMBL/GenBank/DDBJ databases">
        <title>Candidatus Competibacter-lineage genomes retrieved from metagenomes reveal functional metabolic diversity.</title>
        <authorList>
            <person name="McIlroy S.J."/>
            <person name="Albertsen M."/>
            <person name="Andresen E.K."/>
            <person name="Saunders A.M."/>
            <person name="Kristiansen R."/>
            <person name="Stokholm-Bjerregaard M."/>
            <person name="Nielsen K.L."/>
            <person name="Nielsen P.H."/>
        </authorList>
    </citation>
    <scope>NUCLEOTIDE SEQUENCE</scope>
    <source>
        <strain evidence="2">Run_A_D11</strain>
    </source>
</reference>
<dbReference type="SUPFAM" id="SSF50341">
    <property type="entry name" value="CheW-like"/>
    <property type="match status" value="1"/>
</dbReference>
<dbReference type="Pfam" id="PF01584">
    <property type="entry name" value="CheW"/>
    <property type="match status" value="1"/>
</dbReference>
<comment type="caution">
    <text evidence="2">The sequence shown here is derived from an EMBL/GenBank/DDBJ whole genome shotgun (WGS) entry which is preliminary data.</text>
</comment>
<accession>W6MC12</accession>
<keyword evidence="3" id="KW-1185">Reference proteome</keyword>
<protein>
    <recommendedName>
        <fullName evidence="1">CheW-like domain-containing protein</fullName>
    </recommendedName>
</protein>
<dbReference type="GO" id="GO:0007165">
    <property type="term" value="P:signal transduction"/>
    <property type="evidence" value="ECO:0007669"/>
    <property type="project" value="InterPro"/>
</dbReference>